<reference evidence="1 2" key="1">
    <citation type="submission" date="2014-04" db="EMBL/GenBank/DDBJ databases">
        <authorList>
            <consortium name="DOE Joint Genome Institute"/>
            <person name="Kuo A."/>
            <person name="Kohler A."/>
            <person name="Nagy L.G."/>
            <person name="Floudas D."/>
            <person name="Copeland A."/>
            <person name="Barry K.W."/>
            <person name="Cichocki N."/>
            <person name="Veneault-Fourrey C."/>
            <person name="LaButti K."/>
            <person name="Lindquist E.A."/>
            <person name="Lipzen A."/>
            <person name="Lundell T."/>
            <person name="Morin E."/>
            <person name="Murat C."/>
            <person name="Sun H."/>
            <person name="Tunlid A."/>
            <person name="Henrissat B."/>
            <person name="Grigoriev I.V."/>
            <person name="Hibbett D.S."/>
            <person name="Martin F."/>
            <person name="Nordberg H.P."/>
            <person name="Cantor M.N."/>
            <person name="Hua S.X."/>
        </authorList>
    </citation>
    <scope>NUCLEOTIDE SEQUENCE [LARGE SCALE GENOMIC DNA]</scope>
    <source>
        <strain evidence="1 2">LaAM-08-1</strain>
    </source>
</reference>
<dbReference type="Proteomes" id="UP000054477">
    <property type="component" value="Unassembled WGS sequence"/>
</dbReference>
<proteinExistence type="predicted"/>
<dbReference type="EMBL" id="KN838616">
    <property type="protein sequence ID" value="KIK00938.1"/>
    <property type="molecule type" value="Genomic_DNA"/>
</dbReference>
<dbReference type="HOGENOM" id="CLU_2819499_0_0_1"/>
<gene>
    <name evidence="1" type="ORF">K443DRAFT_678855</name>
</gene>
<reference evidence="2" key="2">
    <citation type="submission" date="2015-01" db="EMBL/GenBank/DDBJ databases">
        <title>Evolutionary Origins and Diversification of the Mycorrhizal Mutualists.</title>
        <authorList>
            <consortium name="DOE Joint Genome Institute"/>
            <consortium name="Mycorrhizal Genomics Consortium"/>
            <person name="Kohler A."/>
            <person name="Kuo A."/>
            <person name="Nagy L.G."/>
            <person name="Floudas D."/>
            <person name="Copeland A."/>
            <person name="Barry K.W."/>
            <person name="Cichocki N."/>
            <person name="Veneault-Fourrey C."/>
            <person name="LaButti K."/>
            <person name="Lindquist E.A."/>
            <person name="Lipzen A."/>
            <person name="Lundell T."/>
            <person name="Morin E."/>
            <person name="Murat C."/>
            <person name="Riley R."/>
            <person name="Ohm R."/>
            <person name="Sun H."/>
            <person name="Tunlid A."/>
            <person name="Henrissat B."/>
            <person name="Grigoriev I.V."/>
            <person name="Hibbett D.S."/>
            <person name="Martin F."/>
        </authorList>
    </citation>
    <scope>NUCLEOTIDE SEQUENCE [LARGE SCALE GENOMIC DNA]</scope>
    <source>
        <strain evidence="2">LaAM-08-1</strain>
    </source>
</reference>
<name>A0A0C9XYQ3_9AGAR</name>
<dbReference type="AlphaFoldDB" id="A0A0C9XYQ3"/>
<keyword evidence="2" id="KW-1185">Reference proteome</keyword>
<sequence length="67" mass="7403">MPPLHPVHVTSSTPTSNLTIFQSHTAILPSRTSSHHLIVNPCARSLHLPHQRLLSDIGETVTFILFV</sequence>
<protein>
    <submittedName>
        <fullName evidence="1">Unplaced genomic scaffold K443scaffold_81, whole genome shotgun sequence</fullName>
    </submittedName>
</protein>
<feature type="non-terminal residue" evidence="1">
    <location>
        <position position="67"/>
    </location>
</feature>
<organism evidence="1 2">
    <name type="scientific">Laccaria amethystina LaAM-08-1</name>
    <dbReference type="NCBI Taxonomy" id="1095629"/>
    <lineage>
        <taxon>Eukaryota</taxon>
        <taxon>Fungi</taxon>
        <taxon>Dikarya</taxon>
        <taxon>Basidiomycota</taxon>
        <taxon>Agaricomycotina</taxon>
        <taxon>Agaricomycetes</taxon>
        <taxon>Agaricomycetidae</taxon>
        <taxon>Agaricales</taxon>
        <taxon>Agaricineae</taxon>
        <taxon>Hydnangiaceae</taxon>
        <taxon>Laccaria</taxon>
    </lineage>
</organism>
<evidence type="ECO:0000313" key="2">
    <source>
        <dbReference type="Proteomes" id="UP000054477"/>
    </source>
</evidence>
<accession>A0A0C9XYQ3</accession>
<evidence type="ECO:0000313" key="1">
    <source>
        <dbReference type="EMBL" id="KIK00938.1"/>
    </source>
</evidence>